<dbReference type="SUPFAM" id="SSF55785">
    <property type="entry name" value="PYP-like sensor domain (PAS domain)"/>
    <property type="match status" value="1"/>
</dbReference>
<dbReference type="InterPro" id="IPR000700">
    <property type="entry name" value="PAS-assoc_C"/>
</dbReference>
<dbReference type="InterPro" id="IPR013767">
    <property type="entry name" value="PAS_fold"/>
</dbReference>
<name>A0A1M7PLE1_9FLAO</name>
<dbReference type="InterPro" id="IPR052155">
    <property type="entry name" value="Biofilm_reg_signaling"/>
</dbReference>
<keyword evidence="4" id="KW-1185">Reference proteome</keyword>
<dbReference type="InterPro" id="IPR035965">
    <property type="entry name" value="PAS-like_dom_sf"/>
</dbReference>
<accession>A0A1M7PLE1</accession>
<dbReference type="CDD" id="cd00130">
    <property type="entry name" value="PAS"/>
    <property type="match status" value="1"/>
</dbReference>
<dbReference type="STRING" id="178356.SAMN05216269_11928"/>
<evidence type="ECO:0000313" key="4">
    <source>
        <dbReference type="Proteomes" id="UP000184092"/>
    </source>
</evidence>
<dbReference type="InterPro" id="IPR000014">
    <property type="entry name" value="PAS"/>
</dbReference>
<proteinExistence type="predicted"/>
<dbReference type="PROSITE" id="PS50113">
    <property type="entry name" value="PAC"/>
    <property type="match status" value="1"/>
</dbReference>
<dbReference type="PROSITE" id="PS50112">
    <property type="entry name" value="PAS"/>
    <property type="match status" value="1"/>
</dbReference>
<dbReference type="GO" id="GO:0006355">
    <property type="term" value="P:regulation of DNA-templated transcription"/>
    <property type="evidence" value="ECO:0007669"/>
    <property type="project" value="InterPro"/>
</dbReference>
<evidence type="ECO:0000259" key="2">
    <source>
        <dbReference type="PROSITE" id="PS50113"/>
    </source>
</evidence>
<dbReference type="PANTHER" id="PTHR44757">
    <property type="entry name" value="DIGUANYLATE CYCLASE DGCP"/>
    <property type="match status" value="1"/>
</dbReference>
<sequence>MQQGVLYSVTRDISEQIKLEEEQQAVTNELYENEEKLRLILENLSEGVIVANSDQKIVLVNNMANEFFGIEQDDEISANIINHFEIYYPDEKTIFPSQNLPMERALKGESTDDIDIVLLDPATKEKKRILISGRPLVDQNEKVVAVVLTIKDISKYKQLEEELKETESKYRQLIGFKKGGDTVI</sequence>
<evidence type="ECO:0000259" key="1">
    <source>
        <dbReference type="PROSITE" id="PS50112"/>
    </source>
</evidence>
<dbReference type="AlphaFoldDB" id="A0A1M7PLE1"/>
<gene>
    <name evidence="3" type="ORF">SAMN05216269_11928</name>
</gene>
<dbReference type="Gene3D" id="3.30.450.20">
    <property type="entry name" value="PAS domain"/>
    <property type="match status" value="1"/>
</dbReference>
<reference evidence="4" key="1">
    <citation type="submission" date="2016-11" db="EMBL/GenBank/DDBJ databases">
        <authorList>
            <person name="Varghese N."/>
            <person name="Submissions S."/>
        </authorList>
    </citation>
    <scope>NUCLEOTIDE SEQUENCE [LARGE SCALE GENOMIC DNA]</scope>
    <source>
        <strain evidence="4">CGMCC 1.2749</strain>
    </source>
</reference>
<dbReference type="Pfam" id="PF00989">
    <property type="entry name" value="PAS"/>
    <property type="match status" value="1"/>
</dbReference>
<organism evidence="3 4">
    <name type="scientific">Flavobacterium xinjiangense</name>
    <dbReference type="NCBI Taxonomy" id="178356"/>
    <lineage>
        <taxon>Bacteria</taxon>
        <taxon>Pseudomonadati</taxon>
        <taxon>Bacteroidota</taxon>
        <taxon>Flavobacteriia</taxon>
        <taxon>Flavobacteriales</taxon>
        <taxon>Flavobacteriaceae</taxon>
        <taxon>Flavobacterium</taxon>
    </lineage>
</organism>
<feature type="domain" description="PAC" evidence="2">
    <location>
        <begin position="112"/>
        <end position="165"/>
    </location>
</feature>
<feature type="domain" description="PAS" evidence="1">
    <location>
        <begin position="33"/>
        <end position="109"/>
    </location>
</feature>
<dbReference type="PANTHER" id="PTHR44757:SF2">
    <property type="entry name" value="BIOFILM ARCHITECTURE MAINTENANCE PROTEIN MBAA"/>
    <property type="match status" value="1"/>
</dbReference>
<dbReference type="Proteomes" id="UP000184092">
    <property type="component" value="Unassembled WGS sequence"/>
</dbReference>
<dbReference type="SMART" id="SM00091">
    <property type="entry name" value="PAS"/>
    <property type="match status" value="1"/>
</dbReference>
<evidence type="ECO:0000313" key="3">
    <source>
        <dbReference type="EMBL" id="SHN18028.1"/>
    </source>
</evidence>
<protein>
    <submittedName>
        <fullName evidence="3">PAS domain S-box-containing protein</fullName>
    </submittedName>
</protein>
<dbReference type="EMBL" id="FRCL01000019">
    <property type="protein sequence ID" value="SHN18028.1"/>
    <property type="molecule type" value="Genomic_DNA"/>
</dbReference>
<dbReference type="NCBIfam" id="TIGR00229">
    <property type="entry name" value="sensory_box"/>
    <property type="match status" value="1"/>
</dbReference>